<dbReference type="AlphaFoldDB" id="A0A6V8PZC3"/>
<organism evidence="1 2">
    <name type="scientific">Candidatus Hakubella thermalkaliphila</name>
    <dbReference type="NCBI Taxonomy" id="2754717"/>
    <lineage>
        <taxon>Bacteria</taxon>
        <taxon>Bacillati</taxon>
        <taxon>Actinomycetota</taxon>
        <taxon>Actinomycetota incertae sedis</taxon>
        <taxon>Candidatus Hakubellales</taxon>
        <taxon>Candidatus Hakubellaceae</taxon>
        <taxon>Candidatus Hakubella</taxon>
    </lineage>
</organism>
<dbReference type="RefSeq" id="WP_176231977.1">
    <property type="nucleotide sequence ID" value="NZ_BLSC01000182.1"/>
</dbReference>
<dbReference type="Proteomes" id="UP000561271">
    <property type="component" value="Unassembled WGS sequence"/>
</dbReference>
<sequence length="123" mass="14328">MPKNLKDFRGKEPIFIDANIFLHHAFDVNPVSVEFLKKVESFDLKAYTSALVIEEVTFKLIMQSASNFLDKVTLQNVKALLKDTESREKVFRPVEEYRGYINRLKDFGLRILDLTDKEGSIWD</sequence>
<evidence type="ECO:0008006" key="3">
    <source>
        <dbReference type="Google" id="ProtNLM"/>
    </source>
</evidence>
<accession>A0A6V8PZC3</accession>
<comment type="caution">
    <text evidence="1">The sequence shown here is derived from an EMBL/GenBank/DDBJ whole genome shotgun (WGS) entry which is preliminary data.</text>
</comment>
<evidence type="ECO:0000313" key="1">
    <source>
        <dbReference type="EMBL" id="GFP37842.1"/>
    </source>
</evidence>
<evidence type="ECO:0000313" key="2">
    <source>
        <dbReference type="Proteomes" id="UP000561271"/>
    </source>
</evidence>
<name>A0A6V8PZC3_9ACTN</name>
<protein>
    <recommendedName>
        <fullName evidence="3">PIN domain-containing protein</fullName>
    </recommendedName>
</protein>
<dbReference type="EMBL" id="BLSC01000182">
    <property type="protein sequence ID" value="GFP37842.1"/>
    <property type="molecule type" value="Genomic_DNA"/>
</dbReference>
<gene>
    <name evidence="1" type="ORF">HKBW3S44_01522</name>
</gene>
<reference evidence="1 2" key="1">
    <citation type="journal article" date="2020" name="Front. Microbiol.">
        <title>Single-cell genomics of novel Actinobacteria with the Wood-Ljungdahl pathway discovered in a serpentinizing system.</title>
        <authorList>
            <person name="Merino N."/>
            <person name="Kawai M."/>
            <person name="Boyd E.S."/>
            <person name="Colman D.R."/>
            <person name="McGlynn S.E."/>
            <person name="Nealson K.H."/>
            <person name="Kurokawa K."/>
            <person name="Hongoh Y."/>
        </authorList>
    </citation>
    <scope>NUCLEOTIDE SEQUENCE [LARGE SCALE GENOMIC DNA]</scope>
    <source>
        <strain evidence="1 2">S44</strain>
    </source>
</reference>
<proteinExistence type="predicted"/>